<dbReference type="Proteomes" id="UP000053171">
    <property type="component" value="Unassembled WGS sequence"/>
</dbReference>
<feature type="transmembrane region" description="Helical" evidence="6">
    <location>
        <begin position="232"/>
        <end position="254"/>
    </location>
</feature>
<dbReference type="AlphaFoldDB" id="A0A199NUZ8"/>
<sequence>MVTFWLAMGTFAFGAGEFASMSLLPSIAADLGTQESTAGHIITAYALGVVIGAPIISVFGAKWPRKPLMLSLLAALILGNLFAASAPTIGTLVLARFLSGIPHGAFIGVAMLFASSLTLPTKQARAVSNVQLGITVATIVGVPAFTLLGHVAGWRLCFVLMSAIAAAVLVALWRTAPNTAGNRMTSAKLEMTALKNPKVLLTLVTGAVGFGGIFAIYSYFTSAFQATGAGPGWALSLILMLYGVGSTAGSFLAGFIKHETLLYSALGFQAVLGLSSALYAVSVGNAWLTGVAMVMIGASGGLVVPLQTRLMMAAGDAQTLAAAMNHVAFNLANGVGPLVAGTVMGMGGGWASTGWVAVAFSMGGLVLLVVNVLVDRRSPIDSHAVRFEVPTATAPITGLVPILH</sequence>
<dbReference type="InterPro" id="IPR020846">
    <property type="entry name" value="MFS_dom"/>
</dbReference>
<protein>
    <recommendedName>
        <fullName evidence="7">Major facilitator superfamily (MFS) profile domain-containing protein</fullName>
    </recommendedName>
</protein>
<dbReference type="InterPro" id="IPR036259">
    <property type="entry name" value="MFS_trans_sf"/>
</dbReference>
<feature type="transmembrane region" description="Helical" evidence="6">
    <location>
        <begin position="152"/>
        <end position="173"/>
    </location>
</feature>
<dbReference type="InterPro" id="IPR050189">
    <property type="entry name" value="MFS_Efflux_Transporters"/>
</dbReference>
<keyword evidence="5 6" id="KW-0472">Membrane</keyword>
<dbReference type="Pfam" id="PF07690">
    <property type="entry name" value="MFS_1"/>
    <property type="match status" value="1"/>
</dbReference>
<reference evidence="8" key="1">
    <citation type="submission" date="2016-06" db="EMBL/GenBank/DDBJ databases">
        <title>Identification of putative biosynthetic pathways for the production of bioactive secondary metabolites by the marine actinomycete Kocuria kristinae RUTW2-3.</title>
        <authorList>
            <person name="Waterworth S.C."/>
            <person name="Walmsley T.A."/>
            <person name="Matongo T."/>
            <person name="Davies-Coleman M.T."/>
            <person name="Dorrington R.A."/>
        </authorList>
    </citation>
    <scope>NUCLEOTIDE SEQUENCE [LARGE SCALE GENOMIC DNA]</scope>
    <source>
        <strain evidence="8">RUTW2-3</strain>
    </source>
</reference>
<proteinExistence type="predicted"/>
<feature type="transmembrane region" description="Helical" evidence="6">
    <location>
        <begin position="72"/>
        <end position="95"/>
    </location>
</feature>
<organism evidence="8 9">
    <name type="scientific">Rothia kristinae</name>
    <dbReference type="NCBI Taxonomy" id="37923"/>
    <lineage>
        <taxon>Bacteria</taxon>
        <taxon>Bacillati</taxon>
        <taxon>Actinomycetota</taxon>
        <taxon>Actinomycetes</taxon>
        <taxon>Micrococcales</taxon>
        <taxon>Micrococcaceae</taxon>
        <taxon>Rothia</taxon>
    </lineage>
</organism>
<evidence type="ECO:0000256" key="6">
    <source>
        <dbReference type="SAM" id="Phobius"/>
    </source>
</evidence>
<dbReference type="Gene3D" id="1.20.1250.20">
    <property type="entry name" value="MFS general substrate transporter like domains"/>
    <property type="match status" value="1"/>
</dbReference>
<keyword evidence="9" id="KW-1185">Reference proteome</keyword>
<evidence type="ECO:0000259" key="7">
    <source>
        <dbReference type="PROSITE" id="PS50850"/>
    </source>
</evidence>
<dbReference type="CDD" id="cd17324">
    <property type="entry name" value="MFS_NepI_like"/>
    <property type="match status" value="1"/>
</dbReference>
<keyword evidence="3 6" id="KW-0812">Transmembrane</keyword>
<feature type="transmembrane region" description="Helical" evidence="6">
    <location>
        <begin position="287"/>
        <end position="306"/>
    </location>
</feature>
<keyword evidence="2" id="KW-1003">Cell membrane</keyword>
<dbReference type="GO" id="GO:0022857">
    <property type="term" value="F:transmembrane transporter activity"/>
    <property type="evidence" value="ECO:0007669"/>
    <property type="project" value="InterPro"/>
</dbReference>
<dbReference type="GO" id="GO:0005886">
    <property type="term" value="C:plasma membrane"/>
    <property type="evidence" value="ECO:0007669"/>
    <property type="project" value="UniProtKB-SubCell"/>
</dbReference>
<feature type="transmembrane region" description="Helical" evidence="6">
    <location>
        <begin position="261"/>
        <end position="281"/>
    </location>
</feature>
<keyword evidence="4 6" id="KW-1133">Transmembrane helix</keyword>
<feature type="transmembrane region" description="Helical" evidence="6">
    <location>
        <begin position="126"/>
        <end position="146"/>
    </location>
</feature>
<evidence type="ECO:0000313" key="8">
    <source>
        <dbReference type="EMBL" id="OAX52423.1"/>
    </source>
</evidence>
<evidence type="ECO:0000256" key="3">
    <source>
        <dbReference type="ARBA" id="ARBA00022692"/>
    </source>
</evidence>
<name>A0A199NUZ8_9MICC</name>
<dbReference type="PANTHER" id="PTHR43124">
    <property type="entry name" value="PURINE EFFLUX PUMP PBUE"/>
    <property type="match status" value="1"/>
</dbReference>
<accession>A0A199NUZ8</accession>
<feature type="transmembrane region" description="Helical" evidence="6">
    <location>
        <begin position="354"/>
        <end position="374"/>
    </location>
</feature>
<feature type="transmembrane region" description="Helical" evidence="6">
    <location>
        <begin position="101"/>
        <end position="119"/>
    </location>
</feature>
<feature type="transmembrane region" description="Helical" evidence="6">
    <location>
        <begin position="38"/>
        <end position="60"/>
    </location>
</feature>
<evidence type="ECO:0000313" key="9">
    <source>
        <dbReference type="Proteomes" id="UP000053171"/>
    </source>
</evidence>
<feature type="domain" description="Major facilitator superfamily (MFS) profile" evidence="7">
    <location>
        <begin position="2"/>
        <end position="379"/>
    </location>
</feature>
<dbReference type="PANTHER" id="PTHR43124:SF3">
    <property type="entry name" value="CHLORAMPHENICOL EFFLUX PUMP RV0191"/>
    <property type="match status" value="1"/>
</dbReference>
<comment type="caution">
    <text evidence="8">The sequence shown here is derived from an EMBL/GenBank/DDBJ whole genome shotgun (WGS) entry which is preliminary data.</text>
</comment>
<evidence type="ECO:0000256" key="4">
    <source>
        <dbReference type="ARBA" id="ARBA00022989"/>
    </source>
</evidence>
<evidence type="ECO:0000256" key="1">
    <source>
        <dbReference type="ARBA" id="ARBA00004651"/>
    </source>
</evidence>
<evidence type="ECO:0000256" key="2">
    <source>
        <dbReference type="ARBA" id="ARBA00022475"/>
    </source>
</evidence>
<comment type="subcellular location">
    <subcellularLocation>
        <location evidence="1">Cell membrane</location>
        <topology evidence="1">Multi-pass membrane protein</topology>
    </subcellularLocation>
</comment>
<feature type="transmembrane region" description="Helical" evidence="6">
    <location>
        <begin position="327"/>
        <end position="348"/>
    </location>
</feature>
<dbReference type="EMBL" id="LJBJ02000004">
    <property type="protein sequence ID" value="OAX52423.1"/>
    <property type="molecule type" value="Genomic_DNA"/>
</dbReference>
<dbReference type="SUPFAM" id="SSF103473">
    <property type="entry name" value="MFS general substrate transporter"/>
    <property type="match status" value="1"/>
</dbReference>
<evidence type="ECO:0000256" key="5">
    <source>
        <dbReference type="ARBA" id="ARBA00023136"/>
    </source>
</evidence>
<gene>
    <name evidence="8" type="ORF">AN277_0203470</name>
</gene>
<dbReference type="PROSITE" id="PS50850">
    <property type="entry name" value="MFS"/>
    <property type="match status" value="1"/>
</dbReference>
<feature type="transmembrane region" description="Helical" evidence="6">
    <location>
        <begin position="199"/>
        <end position="220"/>
    </location>
</feature>
<dbReference type="InterPro" id="IPR011701">
    <property type="entry name" value="MFS"/>
</dbReference>